<accession>A0A8H7J6X8</accession>
<feature type="region of interest" description="Disordered" evidence="1">
    <location>
        <begin position="231"/>
        <end position="251"/>
    </location>
</feature>
<feature type="compositionally biased region" description="Low complexity" evidence="1">
    <location>
        <begin position="740"/>
        <end position="753"/>
    </location>
</feature>
<dbReference type="OrthoDB" id="3793279at2759"/>
<keyword evidence="2" id="KW-0732">Signal</keyword>
<evidence type="ECO:0000256" key="2">
    <source>
        <dbReference type="SAM" id="SignalP"/>
    </source>
</evidence>
<evidence type="ECO:0000313" key="3">
    <source>
        <dbReference type="EMBL" id="KAF9697700.1"/>
    </source>
</evidence>
<keyword evidence="4" id="KW-1185">Reference proteome</keyword>
<reference evidence="3" key="2">
    <citation type="submission" date="2020-09" db="EMBL/GenBank/DDBJ databases">
        <title>Reference genome assembly for Australian Ascochyta lentis isolate Al4.</title>
        <authorList>
            <person name="Lee R.C."/>
            <person name="Farfan-Caceres L.M."/>
            <person name="Debler J.W."/>
            <person name="Williams A.H."/>
            <person name="Henares B.M."/>
        </authorList>
    </citation>
    <scope>NUCLEOTIDE SEQUENCE</scope>
    <source>
        <strain evidence="3">Al4</strain>
    </source>
</reference>
<feature type="compositionally biased region" description="Polar residues" evidence="1">
    <location>
        <begin position="1014"/>
        <end position="1034"/>
    </location>
</feature>
<reference evidence="3" key="1">
    <citation type="submission" date="2018-12" db="EMBL/GenBank/DDBJ databases">
        <authorList>
            <person name="Syme R.A."/>
            <person name="Farfan-Caceres L."/>
            <person name="Lichtenzveig J."/>
        </authorList>
    </citation>
    <scope>NUCLEOTIDE SEQUENCE</scope>
    <source>
        <strain evidence="3">Al4</strain>
    </source>
</reference>
<proteinExistence type="predicted"/>
<feature type="signal peptide" evidence="2">
    <location>
        <begin position="1"/>
        <end position="22"/>
    </location>
</feature>
<organism evidence="3 4">
    <name type="scientific">Ascochyta lentis</name>
    <dbReference type="NCBI Taxonomy" id="205686"/>
    <lineage>
        <taxon>Eukaryota</taxon>
        <taxon>Fungi</taxon>
        <taxon>Dikarya</taxon>
        <taxon>Ascomycota</taxon>
        <taxon>Pezizomycotina</taxon>
        <taxon>Dothideomycetes</taxon>
        <taxon>Pleosporomycetidae</taxon>
        <taxon>Pleosporales</taxon>
        <taxon>Pleosporineae</taxon>
        <taxon>Didymellaceae</taxon>
        <taxon>Ascochyta</taxon>
    </lineage>
</organism>
<dbReference type="Proteomes" id="UP000651452">
    <property type="component" value="Unassembled WGS sequence"/>
</dbReference>
<evidence type="ECO:0000256" key="1">
    <source>
        <dbReference type="SAM" id="MobiDB-lite"/>
    </source>
</evidence>
<name>A0A8H7J6X8_9PLEO</name>
<feature type="region of interest" description="Disordered" evidence="1">
    <location>
        <begin position="1196"/>
        <end position="1253"/>
    </location>
</feature>
<dbReference type="EMBL" id="RZGK01000007">
    <property type="protein sequence ID" value="KAF9697700.1"/>
    <property type="molecule type" value="Genomic_DNA"/>
</dbReference>
<feature type="region of interest" description="Disordered" evidence="1">
    <location>
        <begin position="735"/>
        <end position="761"/>
    </location>
</feature>
<comment type="caution">
    <text evidence="3">The sequence shown here is derived from an EMBL/GenBank/DDBJ whole genome shotgun (WGS) entry which is preliminary data.</text>
</comment>
<feature type="region of interest" description="Disordered" evidence="1">
    <location>
        <begin position="932"/>
        <end position="968"/>
    </location>
</feature>
<sequence>MFFTRSLLASATILSFSALTEAWVLHRSPEEHAQVKKVTAPGTQSSWSWSSFMGKRQGDVILDCPDNQFAALLDNNPDNSVESFCNDWLNLAPATVVSEVTPTVTITTSASTTTTQTNIERVMTTTTVVETTTIAATASVRRRMLAAAAAQVESIAASIVESVIASGTPTAEVPASSKPANRLLAEQGLATACSCKMVQPTSTVTDLYTVPAVTTTVGVRVIRVVQQTETRTYTSTTSVRESAAGATSTSASAVSTAADAVGTSSMEAASASVASESSADAASSASEAAASSSSAEEASSSPVVTAAPIVSTIVSAENPTSTAAEGVPVVTAIPFSCDEDDISKDVDQVVGGIRLGYSIYCNTELVTADRIGTPINVESATSCAAQCSLVNAQSGQDTCQSAVFTAYTDGRRGGTCALLSAEESTNVETAPAPGSIAIIHTGTFANGDECAALNASSVSIDTSALVASITSAGVVISTPGLVTQSSGGGVSRTYVSANSTDASGYVHWSWYELYASSASWWAVYETSWACSATITRTIEQQATTVIEGTTITSVAVTTIIGNGFTTIISGDTTTTIRGGGGQAGPTFVPASTTEGEAGVTTFFSTATQTSIGTDGIATPVPTSVGGQGNVTVIEVFTTFFSTGTEGVIAPSASASLNGSISGSVIVETVETVVSSTATTLTLSGSNSTILSTGTDGIITPSVTPILETIVSSGAVTITLSGSDATATSIGDEGVIPPPSASASESVAISSSSTSDEDEWETPGFYGPKTSTLVVVSSELLTVTSTGLSGVETPTVITAVSSETVVVIVSNTTLSGNASIATSTSIATFNSTGGNGIVTPTVVTEVITTAAGTANFTVTLATATANSTGLEGVIPPGETLVVTETANTTLPLPTPTAPGVSFEGSNNFTISAGTGFTSATGASGVIPLASTNSTTTAASSTGPPFNPDEGDRTGSYSTTRTANSTSASGFITPSSNLTVPVETPSANTTLVLTIPLSTGVTTTIEIPSLNSSLPITSAPSSTAAPTFNTSSSIPSSEADRSGSFSRSVPVNTTFTLTLPLSTGSTTIEIPVVNSTIQVPEITPSPPSESESASTLVVTATTNITLSVPTGNVTLVTLIPPTTRPFDNTTAPLPTPTGNITTESLVSINYSTVPSFSTGNLSTILPPSTPTTNITIVVETPSVPSNSTTVPPSVTLPPVSLNSTMPVPTQNSTVPYNPSEGDRTGSFTRPISLSTGISTSSNATTTPPPFPTGNSTVPVGPTAPVNSTTEACPSPTEFSFITREVIITTYTVETVPVVAATCLSDAAPTAIDGSFPTGGNATLPSVAESLASAIESLTATDPAPTSSDLPPVISDILSAVSSVVSEVTASATSDVDSGATAAPLSRFRRSGTLATQEQIAAACADTSNLVLSPTLNIQPDNSTEGWFVGPSENTITVASVTTDNGTIAQFRSAFPGRTLSLIQPLTLCPGTQYELSALTRQANRDSRCTVQFRVGSDSVFTATPQTSWLSETERFTAGAGPEGASVDLQVVGNCAGFFGAPVGADADGYMVLEVGSVSVVADAGK</sequence>
<evidence type="ECO:0000313" key="4">
    <source>
        <dbReference type="Proteomes" id="UP000651452"/>
    </source>
</evidence>
<feature type="compositionally biased region" description="Polar residues" evidence="1">
    <location>
        <begin position="1202"/>
        <end position="1214"/>
    </location>
</feature>
<gene>
    <name evidence="3" type="ORF">EKO04_004461</name>
</gene>
<evidence type="ECO:0008006" key="5">
    <source>
        <dbReference type="Google" id="ProtNLM"/>
    </source>
</evidence>
<feature type="compositionally biased region" description="Polar residues" evidence="1">
    <location>
        <begin position="1223"/>
        <end position="1235"/>
    </location>
</feature>
<feature type="region of interest" description="Disordered" evidence="1">
    <location>
        <begin position="1014"/>
        <end position="1046"/>
    </location>
</feature>
<feature type="chain" id="PRO_5034601830" description="Apple domain-containing protein" evidence="2">
    <location>
        <begin position="23"/>
        <end position="1563"/>
    </location>
</feature>
<feature type="compositionally biased region" description="Low complexity" evidence="1">
    <location>
        <begin position="954"/>
        <end position="967"/>
    </location>
</feature>
<protein>
    <recommendedName>
        <fullName evidence="5">Apple domain-containing protein</fullName>
    </recommendedName>
</protein>